<keyword evidence="9" id="KW-1185">Reference proteome</keyword>
<dbReference type="GO" id="GO:0005576">
    <property type="term" value="C:extracellular region"/>
    <property type="evidence" value="ECO:0007669"/>
    <property type="project" value="UniProtKB-SubCell"/>
</dbReference>
<evidence type="ECO:0000256" key="4">
    <source>
        <dbReference type="ARBA" id="ARBA00022729"/>
    </source>
</evidence>
<dbReference type="PANTHER" id="PTHR45650">
    <property type="entry name" value="GDSL-LIKE LIPASE/ACYLHYDROLASE-RELATED"/>
    <property type="match status" value="1"/>
</dbReference>
<dbReference type="InterPro" id="IPR051238">
    <property type="entry name" value="GDSL_esterase/lipase"/>
</dbReference>
<keyword evidence="3" id="KW-0964">Secreted</keyword>
<organism evidence="9 10">
    <name type="scientific">Punica granatum</name>
    <name type="common">Pomegranate</name>
    <dbReference type="NCBI Taxonomy" id="22663"/>
    <lineage>
        <taxon>Eukaryota</taxon>
        <taxon>Viridiplantae</taxon>
        <taxon>Streptophyta</taxon>
        <taxon>Embryophyta</taxon>
        <taxon>Tracheophyta</taxon>
        <taxon>Spermatophyta</taxon>
        <taxon>Magnoliopsida</taxon>
        <taxon>eudicotyledons</taxon>
        <taxon>Gunneridae</taxon>
        <taxon>Pentapetalae</taxon>
        <taxon>rosids</taxon>
        <taxon>malvids</taxon>
        <taxon>Myrtales</taxon>
        <taxon>Lythraceae</taxon>
        <taxon>Punica</taxon>
    </lineage>
</organism>
<evidence type="ECO:0000313" key="10">
    <source>
        <dbReference type="RefSeq" id="XP_031389822.1"/>
    </source>
</evidence>
<dbReference type="InterPro" id="IPR035669">
    <property type="entry name" value="SGNH_plant_lipase-like"/>
</dbReference>
<evidence type="ECO:0000313" key="9">
    <source>
        <dbReference type="Proteomes" id="UP000515151"/>
    </source>
</evidence>
<dbReference type="AlphaFoldDB" id="A0A6P8CYF4"/>
<feature type="signal peptide" evidence="8">
    <location>
        <begin position="1"/>
        <end position="31"/>
    </location>
</feature>
<feature type="chain" id="PRO_5027665238" evidence="8">
    <location>
        <begin position="32"/>
        <end position="386"/>
    </location>
</feature>
<keyword evidence="7" id="KW-0443">Lipid metabolism</keyword>
<dbReference type="PANTHER" id="PTHR45650:SF2">
    <property type="entry name" value="OS06G0560700 PROTEIN"/>
    <property type="match status" value="1"/>
</dbReference>
<keyword evidence="6" id="KW-0442">Lipid degradation</keyword>
<gene>
    <name evidence="10" type="primary">LOC116202417</name>
</gene>
<evidence type="ECO:0000256" key="5">
    <source>
        <dbReference type="ARBA" id="ARBA00022801"/>
    </source>
</evidence>
<dbReference type="CDD" id="cd01837">
    <property type="entry name" value="SGNH_plant_lipase_like"/>
    <property type="match status" value="1"/>
</dbReference>
<comment type="similarity">
    <text evidence="2">Belongs to the 'GDSL' lipolytic enzyme family.</text>
</comment>
<accession>A0A6P8CYF4</accession>
<dbReference type="Proteomes" id="UP000515151">
    <property type="component" value="Chromosome 4"/>
</dbReference>
<evidence type="ECO:0000256" key="2">
    <source>
        <dbReference type="ARBA" id="ARBA00008668"/>
    </source>
</evidence>
<evidence type="ECO:0000256" key="8">
    <source>
        <dbReference type="SAM" id="SignalP"/>
    </source>
</evidence>
<sequence length="386" mass="42265">MTTKKNMVIALSKAHVLFFLLLASSLMQCHSRCNFLDENLSTTNIKGMFVFGSSVVDNGNNNFLQTLSRANYLPYGLDFPVAPASGRFTNGKNIIDLLAKLLGLPIIPPFLDPLTKGPRIARGVNFASGGSGIRDETGSVTGDVMSLKEQIMAFEGTTLGELESELGCGSKESLSHFLFVVGTGGNDYSFNYFLQSPPDSDADTDEKLQAFTSNLTASLSQHLQKLYGLGARKFVLISVNPIGCYPYVKASRPMVRGCVQSMNRAARLFNSNLVSLANDLPARLPHSHFVVVNSYKIMREILKNPTPKGFTNTEEPCCEVPSMAQGGNGILCRRGGSTCSNRSSYAFFDGIHPSEAVNDWISYKAFSSYLWSEVYPFNVRHLAWLV</sequence>
<keyword evidence="5" id="KW-0378">Hydrolase</keyword>
<dbReference type="GeneID" id="116202417"/>
<protein>
    <submittedName>
        <fullName evidence="10">GDSL esterase/lipase At5g45670-like</fullName>
    </submittedName>
</protein>
<reference evidence="10" key="2">
    <citation type="submission" date="2025-08" db="UniProtKB">
        <authorList>
            <consortium name="RefSeq"/>
        </authorList>
    </citation>
    <scope>IDENTIFICATION</scope>
    <source>
        <tissue evidence="10">Leaf</tissue>
    </source>
</reference>
<evidence type="ECO:0000256" key="7">
    <source>
        <dbReference type="ARBA" id="ARBA00023098"/>
    </source>
</evidence>
<dbReference type="SUPFAM" id="SSF52266">
    <property type="entry name" value="SGNH hydrolase"/>
    <property type="match status" value="1"/>
</dbReference>
<dbReference type="InterPro" id="IPR001087">
    <property type="entry name" value="GDSL"/>
</dbReference>
<evidence type="ECO:0000256" key="3">
    <source>
        <dbReference type="ARBA" id="ARBA00022525"/>
    </source>
</evidence>
<dbReference type="Pfam" id="PF00657">
    <property type="entry name" value="Lipase_GDSL"/>
    <property type="match status" value="1"/>
</dbReference>
<comment type="subcellular location">
    <subcellularLocation>
        <location evidence="1">Secreted</location>
    </subcellularLocation>
</comment>
<proteinExistence type="inferred from homology"/>
<dbReference type="OrthoDB" id="1600564at2759"/>
<dbReference type="GO" id="GO:0016042">
    <property type="term" value="P:lipid catabolic process"/>
    <property type="evidence" value="ECO:0007669"/>
    <property type="project" value="UniProtKB-KW"/>
</dbReference>
<dbReference type="RefSeq" id="XP_031389822.1">
    <property type="nucleotide sequence ID" value="XM_031533962.1"/>
</dbReference>
<dbReference type="InterPro" id="IPR036514">
    <property type="entry name" value="SGNH_hydro_sf"/>
</dbReference>
<evidence type="ECO:0000256" key="1">
    <source>
        <dbReference type="ARBA" id="ARBA00004613"/>
    </source>
</evidence>
<dbReference type="Gene3D" id="3.40.50.1110">
    <property type="entry name" value="SGNH hydrolase"/>
    <property type="match status" value="1"/>
</dbReference>
<reference evidence="9" key="1">
    <citation type="journal article" date="2020" name="Plant Biotechnol. J.">
        <title>The pomegranate (Punica granatum L.) draft genome dissects genetic divergence between soft- and hard-seeded cultivars.</title>
        <authorList>
            <person name="Luo X."/>
            <person name="Li H."/>
            <person name="Wu Z."/>
            <person name="Yao W."/>
            <person name="Zhao P."/>
            <person name="Cao D."/>
            <person name="Yu H."/>
            <person name="Li K."/>
            <person name="Poudel K."/>
            <person name="Zhao D."/>
            <person name="Zhang F."/>
            <person name="Xia X."/>
            <person name="Chen L."/>
            <person name="Wang Q."/>
            <person name="Jing D."/>
            <person name="Cao S."/>
        </authorList>
    </citation>
    <scope>NUCLEOTIDE SEQUENCE [LARGE SCALE GENOMIC DNA]</scope>
    <source>
        <strain evidence="9">cv. Tunisia</strain>
    </source>
</reference>
<keyword evidence="4 8" id="KW-0732">Signal</keyword>
<name>A0A6P8CYF4_PUNGR</name>
<dbReference type="GO" id="GO:0016788">
    <property type="term" value="F:hydrolase activity, acting on ester bonds"/>
    <property type="evidence" value="ECO:0007669"/>
    <property type="project" value="InterPro"/>
</dbReference>
<evidence type="ECO:0000256" key="6">
    <source>
        <dbReference type="ARBA" id="ARBA00022963"/>
    </source>
</evidence>